<sequence length="394" mass="42420">MPGIPHRPGRTRTLFVVAAGTVIAALLAAIGVVLVDRVLGDRRPVEGIVGSEKVAFFEDERVVERFGELGYEVRVRPRGSRLLAEEPGDADFVSPGSRHLAERARELNGVTDEYQPFSTPMVLLAYEPMVRALEEAGVARQAEDGAWEFDMAAYLELTEERTRWRDLPGDSVSSSNRNEVLIRTTDPRTSNSAAMYVAVLSYLLNGEEAVSPGPVDREIVDTLSRLFLAQGQPPESSQQPFEQFRDLGAGHTPLVWVYESQYVHAMVEGPAPADGVVVLYPGPTVYAEHTVVPLTEAGDEVGRLLTGDAELQALAAGHGFRTEDTRHFQDLVDEHGLPVRTQVADVVHPPAYEALEALLTGIEDAYTSSGMRPPANDGEDAGRAGGGAAAGGAG</sequence>
<dbReference type="RefSeq" id="WP_330160540.1">
    <property type="nucleotide sequence ID" value="NZ_BAAAJA010000009.1"/>
</dbReference>
<dbReference type="EMBL" id="JAUUCC010000076">
    <property type="protein sequence ID" value="MEE2053605.1"/>
    <property type="molecule type" value="Genomic_DNA"/>
</dbReference>
<accession>A0ABU7KWC2</accession>
<feature type="compositionally biased region" description="Gly residues" evidence="1">
    <location>
        <begin position="383"/>
        <end position="394"/>
    </location>
</feature>
<evidence type="ECO:0000256" key="2">
    <source>
        <dbReference type="SAM" id="Phobius"/>
    </source>
</evidence>
<organism evidence="3 4">
    <name type="scientific">Nocardiopsis tropica</name>
    <dbReference type="NCBI Taxonomy" id="109330"/>
    <lineage>
        <taxon>Bacteria</taxon>
        <taxon>Bacillati</taxon>
        <taxon>Actinomycetota</taxon>
        <taxon>Actinomycetes</taxon>
        <taxon>Streptosporangiales</taxon>
        <taxon>Nocardiopsidaceae</taxon>
        <taxon>Nocardiopsis</taxon>
    </lineage>
</organism>
<evidence type="ECO:0000256" key="1">
    <source>
        <dbReference type="SAM" id="MobiDB-lite"/>
    </source>
</evidence>
<evidence type="ECO:0000313" key="4">
    <source>
        <dbReference type="Proteomes" id="UP001348641"/>
    </source>
</evidence>
<feature type="transmembrane region" description="Helical" evidence="2">
    <location>
        <begin position="12"/>
        <end position="35"/>
    </location>
</feature>
<comment type="caution">
    <text evidence="3">The sequence shown here is derived from an EMBL/GenBank/DDBJ whole genome shotgun (WGS) entry which is preliminary data.</text>
</comment>
<feature type="region of interest" description="Disordered" evidence="1">
    <location>
        <begin position="368"/>
        <end position="394"/>
    </location>
</feature>
<keyword evidence="2" id="KW-0472">Membrane</keyword>
<proteinExistence type="predicted"/>
<evidence type="ECO:0000313" key="3">
    <source>
        <dbReference type="EMBL" id="MEE2053605.1"/>
    </source>
</evidence>
<dbReference type="Proteomes" id="UP001348641">
    <property type="component" value="Unassembled WGS sequence"/>
</dbReference>
<keyword evidence="2" id="KW-0812">Transmembrane</keyword>
<reference evidence="3 4" key="1">
    <citation type="submission" date="2023-07" db="EMBL/GenBank/DDBJ databases">
        <authorList>
            <person name="Girao M."/>
            <person name="Carvalho M.F."/>
        </authorList>
    </citation>
    <scope>NUCLEOTIDE SEQUENCE [LARGE SCALE GENOMIC DNA]</scope>
    <source>
        <strain evidence="3 4">66/93</strain>
    </source>
</reference>
<protein>
    <submittedName>
        <fullName evidence="3">Substrate-binding domain-containing protein</fullName>
    </submittedName>
</protein>
<keyword evidence="2" id="KW-1133">Transmembrane helix</keyword>
<name>A0ABU7KWC2_9ACTN</name>
<gene>
    <name evidence="3" type="ORF">Q8A49_24185</name>
</gene>